<keyword evidence="2" id="KW-0472">Membrane</keyword>
<feature type="compositionally biased region" description="Basic and acidic residues" evidence="1">
    <location>
        <begin position="398"/>
        <end position="419"/>
    </location>
</feature>
<protein>
    <recommendedName>
        <fullName evidence="5">Integral membrane protein</fullName>
    </recommendedName>
</protein>
<dbReference type="NCBIfam" id="NF042935">
    <property type="entry name" value="SCO6880_fam"/>
    <property type="match status" value="1"/>
</dbReference>
<feature type="transmembrane region" description="Helical" evidence="2">
    <location>
        <begin position="21"/>
        <end position="42"/>
    </location>
</feature>
<name>A0A2S8IW55_RHOOP</name>
<dbReference type="AlphaFoldDB" id="A0A2S8IW55"/>
<dbReference type="EMBL" id="PUIO01000047">
    <property type="protein sequence ID" value="PQP19036.1"/>
    <property type="molecule type" value="Genomic_DNA"/>
</dbReference>
<gene>
    <name evidence="3" type="ORF">C5613_31445</name>
</gene>
<reference evidence="4" key="1">
    <citation type="submission" date="2018-02" db="EMBL/GenBank/DDBJ databases">
        <title>Draft genome sequencing of Rhodococcus opacus KU647198.</title>
        <authorList>
            <person name="Zheng B.-X."/>
        </authorList>
    </citation>
    <scope>NUCLEOTIDE SEQUENCE [LARGE SCALE GENOMIC DNA]</scope>
    <source>
        <strain evidence="4">04-OD7</strain>
    </source>
</reference>
<feature type="transmembrane region" description="Helical" evidence="2">
    <location>
        <begin position="48"/>
        <end position="67"/>
    </location>
</feature>
<evidence type="ECO:0008006" key="5">
    <source>
        <dbReference type="Google" id="ProtNLM"/>
    </source>
</evidence>
<accession>A0A2S8IW55</accession>
<sequence>MALTFGRLRQARGRSPINGWSGTQVVIVGVVVMLGMLTAQIWLVGGLVFAAIALPTLLVCVIPFGAAKRTLGGRFLWWLRGWRAHATEADQYAAGPLTTVERGEDLPGVAAPLMPLDVEDGRGGRQLLMWNRATGIVSARLRVAPVGLALADESDGTTWVNSFASFEADLGYKPFIEWVSYDIESSPTGGVNQREYTLERIAPDAPEVCKQILTELVPRNGASTADVSTSVTLHFNPAKFSPAPKDLSEVATEVVRWLPGIESALASSGAAVLGRATTPWAIRRTRAQYDPGMRGEMLAHQYDDDTAEEISWRDAGPIRTGGTEHVYRTDSGYHISWVLEAPPRGTFTAAVLLPLLAPGRYYRRVSMHYQPYPAGETADLLEHEVTGGQLRQWWAKATKRDETQRERDDRSKAQADTRDESFGAGVGRWTAYITTSVIDPNLLDAAAADVEDRVAAAKMRFRRATGSQGAMFAVSQGWGIDPTQALTRSTDRWDS</sequence>
<evidence type="ECO:0000313" key="4">
    <source>
        <dbReference type="Proteomes" id="UP000239290"/>
    </source>
</evidence>
<proteinExistence type="predicted"/>
<evidence type="ECO:0000256" key="1">
    <source>
        <dbReference type="SAM" id="MobiDB-lite"/>
    </source>
</evidence>
<keyword evidence="2" id="KW-1133">Transmembrane helix</keyword>
<dbReference type="InterPro" id="IPR049978">
    <property type="entry name" value="SCO6880-like"/>
</dbReference>
<comment type="caution">
    <text evidence="3">The sequence shown here is derived from an EMBL/GenBank/DDBJ whole genome shotgun (WGS) entry which is preliminary data.</text>
</comment>
<feature type="region of interest" description="Disordered" evidence="1">
    <location>
        <begin position="396"/>
        <end position="419"/>
    </location>
</feature>
<keyword evidence="2" id="KW-0812">Transmembrane</keyword>
<evidence type="ECO:0000256" key="2">
    <source>
        <dbReference type="SAM" id="Phobius"/>
    </source>
</evidence>
<dbReference type="RefSeq" id="WP_105420428.1">
    <property type="nucleotide sequence ID" value="NZ_PUIO01000047.1"/>
</dbReference>
<dbReference type="Proteomes" id="UP000239290">
    <property type="component" value="Unassembled WGS sequence"/>
</dbReference>
<organism evidence="3 4">
    <name type="scientific">Rhodococcus opacus</name>
    <name type="common">Nocardia opaca</name>
    <dbReference type="NCBI Taxonomy" id="37919"/>
    <lineage>
        <taxon>Bacteria</taxon>
        <taxon>Bacillati</taxon>
        <taxon>Actinomycetota</taxon>
        <taxon>Actinomycetes</taxon>
        <taxon>Mycobacteriales</taxon>
        <taxon>Nocardiaceae</taxon>
        <taxon>Rhodococcus</taxon>
    </lineage>
</organism>
<evidence type="ECO:0000313" key="3">
    <source>
        <dbReference type="EMBL" id="PQP19036.1"/>
    </source>
</evidence>